<dbReference type="AlphaFoldDB" id="X1S2D4"/>
<dbReference type="SUPFAM" id="SSF57716">
    <property type="entry name" value="Glucocorticoid receptor-like (DNA-binding domain)"/>
    <property type="match status" value="1"/>
</dbReference>
<protein>
    <recommendedName>
        <fullName evidence="1">FPG-type domain-containing protein</fullName>
    </recommendedName>
</protein>
<feature type="domain" description="FPG-type" evidence="1">
    <location>
        <begin position="21"/>
        <end position="55"/>
    </location>
</feature>
<gene>
    <name evidence="2" type="ORF">S12H4_12989</name>
</gene>
<reference evidence="2" key="1">
    <citation type="journal article" date="2014" name="Front. Microbiol.">
        <title>High frequency of phylogenetically diverse reductive dehalogenase-homologous genes in deep subseafloor sedimentary metagenomes.</title>
        <authorList>
            <person name="Kawai M."/>
            <person name="Futagami T."/>
            <person name="Toyoda A."/>
            <person name="Takaki Y."/>
            <person name="Nishi S."/>
            <person name="Hori S."/>
            <person name="Arai W."/>
            <person name="Tsubouchi T."/>
            <person name="Morono Y."/>
            <person name="Uchiyama I."/>
            <person name="Ito T."/>
            <person name="Fujiyama A."/>
            <person name="Inagaki F."/>
            <person name="Takami H."/>
        </authorList>
    </citation>
    <scope>NUCLEOTIDE SEQUENCE</scope>
    <source>
        <strain evidence="2">Expedition CK06-06</strain>
    </source>
</reference>
<organism evidence="2">
    <name type="scientific">marine sediment metagenome</name>
    <dbReference type="NCBI Taxonomy" id="412755"/>
    <lineage>
        <taxon>unclassified sequences</taxon>
        <taxon>metagenomes</taxon>
        <taxon>ecological metagenomes</taxon>
    </lineage>
</organism>
<sequence>ASTNTYFRPGGEKGTAHFQFKVAHQGGKNCPRCGVPIERIKVRNRGTYFCPKCQRPGR</sequence>
<proteinExistence type="predicted"/>
<dbReference type="GO" id="GO:0006284">
    <property type="term" value="P:base-excision repair"/>
    <property type="evidence" value="ECO:0007669"/>
    <property type="project" value="InterPro"/>
</dbReference>
<dbReference type="GO" id="GO:0003677">
    <property type="term" value="F:DNA binding"/>
    <property type="evidence" value="ECO:0007669"/>
    <property type="project" value="InterPro"/>
</dbReference>
<dbReference type="InterPro" id="IPR000214">
    <property type="entry name" value="Znf_DNA_glyclase/AP_lyase"/>
</dbReference>
<dbReference type="InterPro" id="IPR015887">
    <property type="entry name" value="DNA_glyclase_Znf_dom_DNA_BS"/>
</dbReference>
<evidence type="ECO:0000313" key="2">
    <source>
        <dbReference type="EMBL" id="GAI87018.1"/>
    </source>
</evidence>
<dbReference type="InterPro" id="IPR010663">
    <property type="entry name" value="Znf_FPG/IleRS"/>
</dbReference>
<dbReference type="Pfam" id="PF06827">
    <property type="entry name" value="zf-FPG_IleRS"/>
    <property type="match status" value="1"/>
</dbReference>
<accession>X1S2D4</accession>
<dbReference type="Gene3D" id="1.10.8.50">
    <property type="match status" value="1"/>
</dbReference>
<comment type="caution">
    <text evidence="2">The sequence shown here is derived from an EMBL/GenBank/DDBJ whole genome shotgun (WGS) entry which is preliminary data.</text>
</comment>
<dbReference type="PROSITE" id="PS01242">
    <property type="entry name" value="ZF_FPG_1"/>
    <property type="match status" value="1"/>
</dbReference>
<feature type="non-terminal residue" evidence="2">
    <location>
        <position position="1"/>
    </location>
</feature>
<dbReference type="EMBL" id="BARW01006194">
    <property type="protein sequence ID" value="GAI87018.1"/>
    <property type="molecule type" value="Genomic_DNA"/>
</dbReference>
<dbReference type="PROSITE" id="PS51066">
    <property type="entry name" value="ZF_FPG_2"/>
    <property type="match status" value="1"/>
</dbReference>
<dbReference type="GO" id="GO:0008270">
    <property type="term" value="F:zinc ion binding"/>
    <property type="evidence" value="ECO:0007669"/>
    <property type="project" value="InterPro"/>
</dbReference>
<evidence type="ECO:0000259" key="1">
    <source>
        <dbReference type="PROSITE" id="PS51066"/>
    </source>
</evidence>
<name>X1S2D4_9ZZZZ</name>
<dbReference type="GO" id="GO:0016799">
    <property type="term" value="F:hydrolase activity, hydrolyzing N-glycosyl compounds"/>
    <property type="evidence" value="ECO:0007669"/>
    <property type="project" value="InterPro"/>
</dbReference>
<dbReference type="GO" id="GO:0003906">
    <property type="term" value="F:DNA-(apurinic or apyrimidinic site) endonuclease activity"/>
    <property type="evidence" value="ECO:0007669"/>
    <property type="project" value="InterPro"/>
</dbReference>